<feature type="region of interest" description="Disordered" evidence="9">
    <location>
        <begin position="409"/>
        <end position="438"/>
    </location>
</feature>
<dbReference type="InterPro" id="IPR000719">
    <property type="entry name" value="Prot_kinase_dom"/>
</dbReference>
<protein>
    <submittedName>
        <fullName evidence="11">Serine/threonine-protein kinase</fullName>
    </submittedName>
</protein>
<evidence type="ECO:0000256" key="6">
    <source>
        <dbReference type="ARBA" id="ARBA00022840"/>
    </source>
</evidence>
<dbReference type="PANTHER" id="PTHR24056:SF387">
    <property type="entry name" value="F8L10.9 PROTEIN"/>
    <property type="match status" value="1"/>
</dbReference>
<dbReference type="InterPro" id="IPR017441">
    <property type="entry name" value="Protein_kinase_ATP_BS"/>
</dbReference>
<dbReference type="InterPro" id="IPR011009">
    <property type="entry name" value="Kinase-like_dom_sf"/>
</dbReference>
<proteinExistence type="inferred from homology"/>
<comment type="caution">
    <text evidence="11">The sequence shown here is derived from an EMBL/GenBank/DDBJ whole genome shotgun (WGS) entry which is preliminary data.</text>
</comment>
<dbReference type="PANTHER" id="PTHR24056">
    <property type="entry name" value="CELL DIVISION PROTEIN KINASE"/>
    <property type="match status" value="1"/>
</dbReference>
<dbReference type="SMART" id="SM00220">
    <property type="entry name" value="S_TKc"/>
    <property type="match status" value="1"/>
</dbReference>
<dbReference type="AlphaFoldDB" id="A0AAD8J0T4"/>
<sequence length="472" mass="53189">MGNCCIPFAGHDDSDEIAMESLPLHSEGNGSPRISRQSDMQATASLTTYTSFPKYTPENQRKKGQYAFRGYHASFGRIPGSSEAELIAAGWPSWMVEYAGEALKGWVPRKEKSFQRLETIGEGTYSQVYRALDLEQHKIVALKKIKVNDLEPETIRFMAREINILRRLHHPNIIKLEGLVASEMSCSLYLVLEYMEHDLAGLASHPGLKFTEPQIKCYMKQLFCGLDYCHRQGILHRDIKGSNLLLDNNGNLKIADFGLANFYDPQKVHPLTNRVVTLWYRPPELLLGATCYGSSVDIWSAGCILAELYVGEPIFPGRTEVDQLHRIFMLCGSPSDDYWSLLKLSPPDFFNPQKYFTRRVAEIFKGLPAPALALIETLLSIDPSARQSAIHALNSEFFLSEPLPCKPEELPKYPPSKELNAQVRDEARRQAAGESKSYIDDVKGEGSMKSRAIPELRLNAELYLSMLASFLY</sequence>
<evidence type="ECO:0000256" key="1">
    <source>
        <dbReference type="ARBA" id="ARBA00006485"/>
    </source>
</evidence>
<reference evidence="11" key="1">
    <citation type="submission" date="2023-02" db="EMBL/GenBank/DDBJ databases">
        <title>Genome of toxic invasive species Heracleum sosnowskyi carries increased number of genes despite the absence of recent whole-genome duplications.</title>
        <authorList>
            <person name="Schelkunov M."/>
            <person name="Shtratnikova V."/>
            <person name="Makarenko M."/>
            <person name="Klepikova A."/>
            <person name="Omelchenko D."/>
            <person name="Novikova G."/>
            <person name="Obukhova E."/>
            <person name="Bogdanov V."/>
            <person name="Penin A."/>
            <person name="Logacheva M."/>
        </authorList>
    </citation>
    <scope>NUCLEOTIDE SEQUENCE</scope>
    <source>
        <strain evidence="11">Hsosn_3</strain>
        <tissue evidence="11">Leaf</tissue>
    </source>
</reference>
<evidence type="ECO:0000256" key="8">
    <source>
        <dbReference type="RuleBase" id="RU000304"/>
    </source>
</evidence>
<comment type="similarity">
    <text evidence="1">Belongs to the protein kinase superfamily. CMGC Ser/Thr protein kinase family. CDC2/CDKX subfamily.</text>
</comment>
<evidence type="ECO:0000313" key="12">
    <source>
        <dbReference type="Proteomes" id="UP001237642"/>
    </source>
</evidence>
<evidence type="ECO:0000256" key="2">
    <source>
        <dbReference type="ARBA" id="ARBA00022527"/>
    </source>
</evidence>
<dbReference type="PROSITE" id="PS00108">
    <property type="entry name" value="PROTEIN_KINASE_ST"/>
    <property type="match status" value="1"/>
</dbReference>
<evidence type="ECO:0000256" key="7">
    <source>
        <dbReference type="PROSITE-ProRule" id="PRU10141"/>
    </source>
</evidence>
<dbReference type="FunFam" id="3.30.200.20:FF:000021">
    <property type="entry name" value="probable serine/threonine-protein kinase At1g54610"/>
    <property type="match status" value="1"/>
</dbReference>
<reference evidence="11" key="2">
    <citation type="submission" date="2023-05" db="EMBL/GenBank/DDBJ databases">
        <authorList>
            <person name="Schelkunov M.I."/>
        </authorList>
    </citation>
    <scope>NUCLEOTIDE SEQUENCE</scope>
    <source>
        <strain evidence="11">Hsosn_3</strain>
        <tissue evidence="11">Leaf</tissue>
    </source>
</reference>
<dbReference type="Proteomes" id="UP001237642">
    <property type="component" value="Unassembled WGS sequence"/>
</dbReference>
<feature type="binding site" evidence="7">
    <location>
        <position position="143"/>
    </location>
    <ligand>
        <name>ATP</name>
        <dbReference type="ChEBI" id="CHEBI:30616"/>
    </ligand>
</feature>
<dbReference type="GO" id="GO:0000307">
    <property type="term" value="C:cyclin-dependent protein kinase holoenzyme complex"/>
    <property type="evidence" value="ECO:0007669"/>
    <property type="project" value="TreeGrafter"/>
</dbReference>
<dbReference type="Gene3D" id="3.30.200.20">
    <property type="entry name" value="Phosphorylase Kinase, domain 1"/>
    <property type="match status" value="1"/>
</dbReference>
<dbReference type="InterPro" id="IPR008271">
    <property type="entry name" value="Ser/Thr_kinase_AS"/>
</dbReference>
<evidence type="ECO:0000259" key="10">
    <source>
        <dbReference type="PROSITE" id="PS50011"/>
    </source>
</evidence>
<keyword evidence="6 7" id="KW-0067">ATP-binding</keyword>
<dbReference type="GO" id="GO:0005634">
    <property type="term" value="C:nucleus"/>
    <property type="evidence" value="ECO:0007669"/>
    <property type="project" value="TreeGrafter"/>
</dbReference>
<keyword evidence="4 7" id="KW-0547">Nucleotide-binding</keyword>
<dbReference type="EMBL" id="JAUIZM010000002">
    <property type="protein sequence ID" value="KAK1395604.1"/>
    <property type="molecule type" value="Genomic_DNA"/>
</dbReference>
<evidence type="ECO:0000313" key="11">
    <source>
        <dbReference type="EMBL" id="KAK1395604.1"/>
    </source>
</evidence>
<name>A0AAD8J0T4_9APIA</name>
<evidence type="ECO:0000256" key="3">
    <source>
        <dbReference type="ARBA" id="ARBA00022679"/>
    </source>
</evidence>
<dbReference type="SUPFAM" id="SSF56112">
    <property type="entry name" value="Protein kinase-like (PK-like)"/>
    <property type="match status" value="1"/>
</dbReference>
<dbReference type="GO" id="GO:0008353">
    <property type="term" value="F:RNA polymerase II CTD heptapeptide repeat kinase activity"/>
    <property type="evidence" value="ECO:0007669"/>
    <property type="project" value="TreeGrafter"/>
</dbReference>
<feature type="compositionally biased region" description="Basic and acidic residues" evidence="9">
    <location>
        <begin position="423"/>
        <end position="438"/>
    </location>
</feature>
<dbReference type="GO" id="GO:0032968">
    <property type="term" value="P:positive regulation of transcription elongation by RNA polymerase II"/>
    <property type="evidence" value="ECO:0007669"/>
    <property type="project" value="TreeGrafter"/>
</dbReference>
<dbReference type="InterPro" id="IPR050108">
    <property type="entry name" value="CDK"/>
</dbReference>
<feature type="domain" description="Protein kinase" evidence="10">
    <location>
        <begin position="114"/>
        <end position="398"/>
    </location>
</feature>
<keyword evidence="12" id="KW-1185">Reference proteome</keyword>
<dbReference type="PROSITE" id="PS50011">
    <property type="entry name" value="PROTEIN_KINASE_DOM"/>
    <property type="match status" value="1"/>
</dbReference>
<keyword evidence="5 11" id="KW-0418">Kinase</keyword>
<dbReference type="GO" id="GO:0005524">
    <property type="term" value="F:ATP binding"/>
    <property type="evidence" value="ECO:0007669"/>
    <property type="project" value="UniProtKB-UniRule"/>
</dbReference>
<dbReference type="FunFam" id="1.10.510.10:FF:000043">
    <property type="entry name" value="probable serine/threonine-protein kinase At1g54610"/>
    <property type="match status" value="1"/>
</dbReference>
<evidence type="ECO:0000256" key="9">
    <source>
        <dbReference type="SAM" id="MobiDB-lite"/>
    </source>
</evidence>
<evidence type="ECO:0000256" key="5">
    <source>
        <dbReference type="ARBA" id="ARBA00022777"/>
    </source>
</evidence>
<keyword evidence="2 8" id="KW-0723">Serine/threonine-protein kinase</keyword>
<accession>A0AAD8J0T4</accession>
<organism evidence="11 12">
    <name type="scientific">Heracleum sosnowskyi</name>
    <dbReference type="NCBI Taxonomy" id="360622"/>
    <lineage>
        <taxon>Eukaryota</taxon>
        <taxon>Viridiplantae</taxon>
        <taxon>Streptophyta</taxon>
        <taxon>Embryophyta</taxon>
        <taxon>Tracheophyta</taxon>
        <taxon>Spermatophyta</taxon>
        <taxon>Magnoliopsida</taxon>
        <taxon>eudicotyledons</taxon>
        <taxon>Gunneridae</taxon>
        <taxon>Pentapetalae</taxon>
        <taxon>asterids</taxon>
        <taxon>campanulids</taxon>
        <taxon>Apiales</taxon>
        <taxon>Apiaceae</taxon>
        <taxon>Apioideae</taxon>
        <taxon>apioid superclade</taxon>
        <taxon>Tordylieae</taxon>
        <taxon>Tordyliinae</taxon>
        <taxon>Heracleum</taxon>
    </lineage>
</organism>
<dbReference type="PROSITE" id="PS00107">
    <property type="entry name" value="PROTEIN_KINASE_ATP"/>
    <property type="match status" value="1"/>
</dbReference>
<evidence type="ECO:0000256" key="4">
    <source>
        <dbReference type="ARBA" id="ARBA00022741"/>
    </source>
</evidence>
<dbReference type="Pfam" id="PF00069">
    <property type="entry name" value="Pkinase"/>
    <property type="match status" value="1"/>
</dbReference>
<gene>
    <name evidence="11" type="ORF">POM88_005467</name>
</gene>
<dbReference type="Gene3D" id="1.10.510.10">
    <property type="entry name" value="Transferase(Phosphotransferase) domain 1"/>
    <property type="match status" value="1"/>
</dbReference>
<keyword evidence="3" id="KW-0808">Transferase</keyword>